<feature type="coiled-coil region" evidence="1">
    <location>
        <begin position="444"/>
        <end position="934"/>
    </location>
</feature>
<evidence type="ECO:0000313" key="4">
    <source>
        <dbReference type="Proteomes" id="UP000000600"/>
    </source>
</evidence>
<dbReference type="AlphaFoldDB" id="A0BJT9"/>
<feature type="region of interest" description="Disordered" evidence="2">
    <location>
        <begin position="169"/>
        <end position="202"/>
    </location>
</feature>
<dbReference type="HOGENOM" id="CLU_304735_0_0_1"/>
<reference evidence="3 4" key="1">
    <citation type="journal article" date="2006" name="Nature">
        <title>Global trends of whole-genome duplications revealed by the ciliate Paramecium tetraurelia.</title>
        <authorList>
            <consortium name="Genoscope"/>
            <person name="Aury J.-M."/>
            <person name="Jaillon O."/>
            <person name="Duret L."/>
            <person name="Noel B."/>
            <person name="Jubin C."/>
            <person name="Porcel B.M."/>
            <person name="Segurens B."/>
            <person name="Daubin V."/>
            <person name="Anthouard V."/>
            <person name="Aiach N."/>
            <person name="Arnaiz O."/>
            <person name="Billaut A."/>
            <person name="Beisson J."/>
            <person name="Blanc I."/>
            <person name="Bouhouche K."/>
            <person name="Camara F."/>
            <person name="Duharcourt S."/>
            <person name="Guigo R."/>
            <person name="Gogendeau D."/>
            <person name="Katinka M."/>
            <person name="Keller A.-M."/>
            <person name="Kissmehl R."/>
            <person name="Klotz C."/>
            <person name="Koll F."/>
            <person name="Le Moue A."/>
            <person name="Lepere C."/>
            <person name="Malinsky S."/>
            <person name="Nowacki M."/>
            <person name="Nowak J.K."/>
            <person name="Plattner H."/>
            <person name="Poulain J."/>
            <person name="Ruiz F."/>
            <person name="Serrano V."/>
            <person name="Zagulski M."/>
            <person name="Dessen P."/>
            <person name="Betermier M."/>
            <person name="Weissenbach J."/>
            <person name="Scarpelli C."/>
            <person name="Schachter V."/>
            <person name="Sperling L."/>
            <person name="Meyer E."/>
            <person name="Cohen J."/>
            <person name="Wincker P."/>
        </authorList>
    </citation>
    <scope>NUCLEOTIDE SEQUENCE [LARGE SCALE GENOMIC DNA]</scope>
    <source>
        <strain evidence="3 4">Stock d4-2</strain>
    </source>
</reference>
<dbReference type="OrthoDB" id="306444at2759"/>
<evidence type="ECO:0000256" key="2">
    <source>
        <dbReference type="SAM" id="MobiDB-lite"/>
    </source>
</evidence>
<dbReference type="Proteomes" id="UP000000600">
    <property type="component" value="Unassembled WGS sequence"/>
</dbReference>
<gene>
    <name evidence="3" type="ORF">GSPATT00029435001</name>
</gene>
<feature type="coiled-coil region" evidence="1">
    <location>
        <begin position="90"/>
        <end position="168"/>
    </location>
</feature>
<dbReference type="STRING" id="5888.A0BJT9"/>
<dbReference type="RefSeq" id="XP_001426204.1">
    <property type="nucleotide sequence ID" value="XM_001426167.1"/>
</dbReference>
<keyword evidence="4" id="KW-1185">Reference proteome</keyword>
<feature type="coiled-coil region" evidence="1">
    <location>
        <begin position="268"/>
        <end position="319"/>
    </location>
</feature>
<dbReference type="KEGG" id="ptm:GSPATT00029435001"/>
<dbReference type="InParanoid" id="A0BJT9"/>
<proteinExistence type="predicted"/>
<organism evidence="3 4">
    <name type="scientific">Paramecium tetraurelia</name>
    <dbReference type="NCBI Taxonomy" id="5888"/>
    <lineage>
        <taxon>Eukaryota</taxon>
        <taxon>Sar</taxon>
        <taxon>Alveolata</taxon>
        <taxon>Ciliophora</taxon>
        <taxon>Intramacronucleata</taxon>
        <taxon>Oligohymenophorea</taxon>
        <taxon>Peniculida</taxon>
        <taxon>Parameciidae</taxon>
        <taxon>Paramecium</taxon>
    </lineage>
</organism>
<protein>
    <submittedName>
        <fullName evidence="3">Uncharacterized protein</fullName>
    </submittedName>
</protein>
<dbReference type="GeneID" id="5011988"/>
<accession>A0BJT9</accession>
<feature type="compositionally biased region" description="Polar residues" evidence="2">
    <location>
        <begin position="178"/>
        <end position="202"/>
    </location>
</feature>
<dbReference type="eggNOG" id="KOG1836">
    <property type="taxonomic scope" value="Eukaryota"/>
</dbReference>
<name>A0BJT9_PARTE</name>
<evidence type="ECO:0000313" key="3">
    <source>
        <dbReference type="EMBL" id="CAK58806.1"/>
    </source>
</evidence>
<evidence type="ECO:0000256" key="1">
    <source>
        <dbReference type="SAM" id="Coils"/>
    </source>
</evidence>
<dbReference type="EMBL" id="CT867998">
    <property type="protein sequence ID" value="CAK58806.1"/>
    <property type="molecule type" value="Genomic_DNA"/>
</dbReference>
<keyword evidence="1" id="KW-0175">Coiled coil</keyword>
<dbReference type="OMA" id="DIFTEDW"/>
<sequence length="977" mass="116192">MKLDNDFLKIQTYANQLFDSLPVIKEYKNDKDLITQLQYSCVCYGRKLVSLFDKYTILQKKQQEGSNQLLINLASLLNVTPNEQTILNTIKQQSKVNEQLQSKIEYLKQSQQDVVYQKMLQHEQKLTQELQEVADRLIKELKQSKDDKQILLDELQVKEEQLKQYQYQSQLQQPSQLRSPTKQQYNSAHKYQSATKYSSSSKQPRFQQQLINTLQALSQQTRTFLSQYVNQLESTYDYDQLMTDDAQMLSLNISNLVRDITQIIQHKEEIVENLIKGLEIQLEQLRLEQQQSELKQTDTKQLQYQLQQLQTMVKKAKDTRVKELDRAFNSEVPVFIVPDDLMDSELQLTIERHNSKVQQRLNDLAVQLKKKSTQFEQIQSQSTKIKIILEEGLNRLQIILNELQNMADSKEALKLLKFCKNEIDSIHVNLSGIDIEQQVSIEIKQQRQNQLQQLDQLKKFYSEQTERLIQENEQLNEQLLKVQQLTQGLHNDNEQLVRKLKLAQQEQLQQKGEKDNLISELELTISQQEQNIKLIEQQEKKQRQTMEQMEKELETKKRECLNLQQSKQLEQQDVIDKLNDKNSVLEFENKTYKQQLEVIEKDFQKLKSQRQTQDQLAEQDKQTLRKQLDEKKKQLLQLQTENKKQHEEAVTQIEELQDELQHISSQLQLRETEIKQLHKTLSELEDFSRKQIDVIRTYEDKLTEAHQIKKQLENNNEGSDQMLSQLQLKHQQVQQQFNQSKHENDKLLNDLSVLQKQYTKQTEAMEQEFKDKLSKQSEINKILKEEARNLKAQLELKINQLRQLEQELQDKNNDLDKAQKICKQLNLQVSEFRQKIEYFEDFKQENLETSEQYAKQLQLLQNENFQFRKELDRQQQQNTQRQKTNNIQDQQMKEEINNLKQEVRKMEQLLNQERQNYEQEIRNYQSQIGEYTKLDLSMRQKSGQSGGSAFYENLIEAKDLEIARLANIVKSLTDLRK</sequence>